<dbReference type="PANTHER" id="PTHR37530">
    <property type="entry name" value="OUTER MEMBRANE PROTEIN SLP"/>
    <property type="match status" value="1"/>
</dbReference>
<dbReference type="GO" id="GO:0019867">
    <property type="term" value="C:outer membrane"/>
    <property type="evidence" value="ECO:0007669"/>
    <property type="project" value="InterPro"/>
</dbReference>
<evidence type="ECO:0000256" key="1">
    <source>
        <dbReference type="SAM" id="SignalP"/>
    </source>
</evidence>
<reference evidence="2 3" key="1">
    <citation type="submission" date="2018-07" db="EMBL/GenBank/DDBJ databases">
        <title>Genomic Encyclopedia of Type Strains, Phase IV (KMG-IV): sequencing the most valuable type-strain genomes for metagenomic binning, comparative biology and taxonomic classification.</title>
        <authorList>
            <person name="Goeker M."/>
        </authorList>
    </citation>
    <scope>NUCLEOTIDE SEQUENCE [LARGE SCALE GENOMIC DNA]</scope>
    <source>
        <strain evidence="2 3">DSM 26407</strain>
    </source>
</reference>
<organism evidence="2 3">
    <name type="scientific">Thioalbus denitrificans</name>
    <dbReference type="NCBI Taxonomy" id="547122"/>
    <lineage>
        <taxon>Bacteria</taxon>
        <taxon>Pseudomonadati</taxon>
        <taxon>Pseudomonadota</taxon>
        <taxon>Gammaproteobacteria</taxon>
        <taxon>Chromatiales</taxon>
        <taxon>Ectothiorhodospiraceae</taxon>
        <taxon>Thioalbus</taxon>
    </lineage>
</organism>
<keyword evidence="2" id="KW-0449">Lipoprotein</keyword>
<dbReference type="AlphaFoldDB" id="A0A369CEM7"/>
<protein>
    <submittedName>
        <fullName evidence="2">Outer membrane lipoprotein</fullName>
    </submittedName>
</protein>
<name>A0A369CEM7_9GAMM</name>
<dbReference type="PROSITE" id="PS51257">
    <property type="entry name" value="PROKAR_LIPOPROTEIN"/>
    <property type="match status" value="1"/>
</dbReference>
<dbReference type="NCBIfam" id="TIGR00752">
    <property type="entry name" value="slp"/>
    <property type="match status" value="1"/>
</dbReference>
<dbReference type="Proteomes" id="UP000252707">
    <property type="component" value="Unassembled WGS sequence"/>
</dbReference>
<gene>
    <name evidence="2" type="ORF">DFQ59_102731</name>
</gene>
<dbReference type="Pfam" id="PF03843">
    <property type="entry name" value="Slp"/>
    <property type="match status" value="1"/>
</dbReference>
<accession>A0A369CEM7</accession>
<comment type="caution">
    <text evidence="2">The sequence shown here is derived from an EMBL/GenBank/DDBJ whole genome shotgun (WGS) entry which is preliminary data.</text>
</comment>
<evidence type="ECO:0000313" key="2">
    <source>
        <dbReference type="EMBL" id="RCX32369.1"/>
    </source>
</evidence>
<dbReference type="PIRSF" id="PIRSF004982">
    <property type="entry name" value="SlP"/>
    <property type="match status" value="1"/>
</dbReference>
<feature type="chain" id="PRO_5016785446" evidence="1">
    <location>
        <begin position="30"/>
        <end position="176"/>
    </location>
</feature>
<keyword evidence="1" id="KW-0732">Signal</keyword>
<dbReference type="InterPro" id="IPR004658">
    <property type="entry name" value="OMP_Slp"/>
</dbReference>
<keyword evidence="3" id="KW-1185">Reference proteome</keyword>
<feature type="signal peptide" evidence="1">
    <location>
        <begin position="1"/>
        <end position="29"/>
    </location>
</feature>
<dbReference type="OrthoDB" id="5295757at2"/>
<dbReference type="PANTHER" id="PTHR37530:SF1">
    <property type="entry name" value="OUTER MEMBRANE PROTEIN SLP"/>
    <property type="match status" value="1"/>
</dbReference>
<dbReference type="EMBL" id="QPJY01000002">
    <property type="protein sequence ID" value="RCX32369.1"/>
    <property type="molecule type" value="Genomic_DNA"/>
</dbReference>
<proteinExistence type="predicted"/>
<evidence type="ECO:0000313" key="3">
    <source>
        <dbReference type="Proteomes" id="UP000252707"/>
    </source>
</evidence>
<sequence>MKTRGLGHAGWLMLLVVVAGCATAPPAELAGPVDAVTPGEARAAPEQHVGRTVRWGGTVARVENLSGETRVEVVSRELDSGGRPRDEDRSDGRFLALFDGFLDPAIVSNGREITVVGALGPSVSRAIGAYPYRFPVVKVARWKLWPPRPEVVYREYAPHPYWYDPWYPWRRYPYGW</sequence>
<dbReference type="RefSeq" id="WP_114279160.1">
    <property type="nucleotide sequence ID" value="NZ_QPJY01000002.1"/>
</dbReference>